<evidence type="ECO:0000256" key="2">
    <source>
        <dbReference type="SAM" id="MobiDB-lite"/>
    </source>
</evidence>
<reference evidence="4" key="1">
    <citation type="submission" date="2021-01" db="EMBL/GenBank/DDBJ databases">
        <title>Ramlibacter sp. strain AW1 16S ribosomal RNA gene Genome sequencing and assembly.</title>
        <authorList>
            <person name="Kang M."/>
        </authorList>
    </citation>
    <scope>NUCLEOTIDE SEQUENCE</scope>
    <source>
        <strain evidence="4">AW1</strain>
    </source>
</reference>
<comment type="similarity">
    <text evidence="1">Belongs to the type III secretion exporter family.</text>
</comment>
<feature type="compositionally biased region" description="Basic and acidic residues" evidence="2">
    <location>
        <begin position="225"/>
        <end position="243"/>
    </location>
</feature>
<dbReference type="PANTHER" id="PTHR30531:SF12">
    <property type="entry name" value="FLAGELLAR BIOSYNTHETIC PROTEIN FLHB"/>
    <property type="match status" value="1"/>
</dbReference>
<comment type="caution">
    <text evidence="4">The sequence shown here is derived from an EMBL/GenBank/DDBJ whole genome shotgun (WGS) entry which is preliminary data.</text>
</comment>
<dbReference type="AlphaFoldDB" id="A0A936ZJP0"/>
<dbReference type="InterPro" id="IPR029025">
    <property type="entry name" value="T3SS_substrate_exporter_C"/>
</dbReference>
<evidence type="ECO:0000256" key="3">
    <source>
        <dbReference type="SAM" id="Phobius"/>
    </source>
</evidence>
<feature type="region of interest" description="Disordered" evidence="2">
    <location>
        <begin position="225"/>
        <end position="254"/>
    </location>
</feature>
<dbReference type="Pfam" id="PF01312">
    <property type="entry name" value="Bac_export_2"/>
    <property type="match status" value="1"/>
</dbReference>
<feature type="transmembrane region" description="Helical" evidence="3">
    <location>
        <begin position="35"/>
        <end position="55"/>
    </location>
</feature>
<dbReference type="EMBL" id="JAEQNA010000005">
    <property type="protein sequence ID" value="MBL0421438.1"/>
    <property type="molecule type" value="Genomic_DNA"/>
</dbReference>
<dbReference type="Gene3D" id="3.40.1690.10">
    <property type="entry name" value="secretion proteins EscU"/>
    <property type="match status" value="1"/>
</dbReference>
<gene>
    <name evidence="4" type="ORF">JI739_13860</name>
</gene>
<dbReference type="GO" id="GO:0009306">
    <property type="term" value="P:protein secretion"/>
    <property type="evidence" value="ECO:0007669"/>
    <property type="project" value="InterPro"/>
</dbReference>
<evidence type="ECO:0000256" key="1">
    <source>
        <dbReference type="ARBA" id="ARBA00010690"/>
    </source>
</evidence>
<sequence length="377" mass="40481">MSASETSREDRELPATERRLEKAREQGQVPRSRDLAHLASIGLLLALLAGLGPWIGGQALRLVGGALRFDRDAAFATADLTHRLGSTGVDALLWLAPLLLLFALALGAAGIALGGWNVSTEALAPRLDRLDPVAGLRRLVQPQQMLTQLRLALLVAALLGAAAWFLWRHAQGLDLLARMSLGAAVASGFDWLAGGLAVLAGTCLVAALIDVPMQLLRHRSDLRMTREEVRREHKESDGDPHLKGERRRRQRELSRGRMLAAVPAADVVVTNPTHYAVALRYDPATMGAPRVVALGADHLALKIRQVAAAAGVPVLEAPPLARALWRHGSLDAEIPAPLYGAVAQVLAWVMRLRTSVRPPPAPVFELPPGLDPLESTE</sequence>
<dbReference type="Gene3D" id="6.10.250.2080">
    <property type="match status" value="1"/>
</dbReference>
<keyword evidence="5" id="KW-1185">Reference proteome</keyword>
<protein>
    <submittedName>
        <fullName evidence="4">EscU/YscU/HrcU family type III secretion system export apparatus switch protein</fullName>
    </submittedName>
</protein>
<dbReference type="SUPFAM" id="SSF160544">
    <property type="entry name" value="EscU C-terminal domain-like"/>
    <property type="match status" value="1"/>
</dbReference>
<accession>A0A936ZJP0</accession>
<feature type="transmembrane region" description="Helical" evidence="3">
    <location>
        <begin position="91"/>
        <end position="116"/>
    </location>
</feature>
<dbReference type="GO" id="GO:0005886">
    <property type="term" value="C:plasma membrane"/>
    <property type="evidence" value="ECO:0007669"/>
    <property type="project" value="TreeGrafter"/>
</dbReference>
<organism evidence="4 5">
    <name type="scientific">Ramlibacter aurantiacus</name>
    <dbReference type="NCBI Taxonomy" id="2801330"/>
    <lineage>
        <taxon>Bacteria</taxon>
        <taxon>Pseudomonadati</taxon>
        <taxon>Pseudomonadota</taxon>
        <taxon>Betaproteobacteria</taxon>
        <taxon>Burkholderiales</taxon>
        <taxon>Comamonadaceae</taxon>
        <taxon>Ramlibacter</taxon>
    </lineage>
</organism>
<proteinExistence type="inferred from homology"/>
<dbReference type="InterPro" id="IPR006135">
    <property type="entry name" value="T3SS_substrate_exporter"/>
</dbReference>
<feature type="transmembrane region" description="Helical" evidence="3">
    <location>
        <begin position="151"/>
        <end position="171"/>
    </location>
</feature>
<dbReference type="RefSeq" id="WP_201684522.1">
    <property type="nucleotide sequence ID" value="NZ_JAEQNA010000005.1"/>
</dbReference>
<feature type="region of interest" description="Disordered" evidence="2">
    <location>
        <begin position="1"/>
        <end position="28"/>
    </location>
</feature>
<feature type="transmembrane region" description="Helical" evidence="3">
    <location>
        <begin position="191"/>
        <end position="216"/>
    </location>
</feature>
<keyword evidence="3" id="KW-1133">Transmembrane helix</keyword>
<name>A0A936ZJP0_9BURK</name>
<keyword evidence="3" id="KW-0472">Membrane</keyword>
<dbReference type="PRINTS" id="PR00950">
    <property type="entry name" value="TYPE3IMSPROT"/>
</dbReference>
<dbReference type="PANTHER" id="PTHR30531">
    <property type="entry name" value="FLAGELLAR BIOSYNTHETIC PROTEIN FLHB"/>
    <property type="match status" value="1"/>
</dbReference>
<evidence type="ECO:0000313" key="5">
    <source>
        <dbReference type="Proteomes" id="UP000613011"/>
    </source>
</evidence>
<evidence type="ECO:0000313" key="4">
    <source>
        <dbReference type="EMBL" id="MBL0421438.1"/>
    </source>
</evidence>
<dbReference type="Proteomes" id="UP000613011">
    <property type="component" value="Unassembled WGS sequence"/>
</dbReference>
<keyword evidence="3" id="KW-0812">Transmembrane</keyword>